<dbReference type="AlphaFoldDB" id="A0A3B0XC23"/>
<proteinExistence type="predicted"/>
<name>A0A3B0XC23_9ZZZZ</name>
<dbReference type="EMBL" id="UOFH01000169">
    <property type="protein sequence ID" value="VAW60972.1"/>
    <property type="molecule type" value="Genomic_DNA"/>
</dbReference>
<gene>
    <name evidence="2" type="ORF">MNBD_GAMMA08-312</name>
</gene>
<evidence type="ECO:0000313" key="2">
    <source>
        <dbReference type="EMBL" id="VAW60972.1"/>
    </source>
</evidence>
<keyword evidence="1" id="KW-0175">Coiled coil</keyword>
<organism evidence="2">
    <name type="scientific">hydrothermal vent metagenome</name>
    <dbReference type="NCBI Taxonomy" id="652676"/>
    <lineage>
        <taxon>unclassified sequences</taxon>
        <taxon>metagenomes</taxon>
        <taxon>ecological metagenomes</taxon>
    </lineage>
</organism>
<sequence>DKKAFSKEELAEFETVADSLNTNKKIQNSNEMSHATKKNAIDFSSNEVIINLNHQIKTLENALIEISNNNKNLRMRENVISEKMDKLNRLVNSINNKSLKNINDEISILKNKLTSVSKSVSSNQNRIYRFTKKHPNRPPFILLSIDQWGNNYSAVLELNGESSTASVGDVRAGWRISEIIKPNCITAIRLSDANKTKICRTGDV</sequence>
<feature type="non-terminal residue" evidence="2">
    <location>
        <position position="1"/>
    </location>
</feature>
<feature type="coiled-coil region" evidence="1">
    <location>
        <begin position="49"/>
        <end position="119"/>
    </location>
</feature>
<evidence type="ECO:0000256" key="1">
    <source>
        <dbReference type="SAM" id="Coils"/>
    </source>
</evidence>
<accession>A0A3B0XC23</accession>
<reference evidence="2" key="1">
    <citation type="submission" date="2018-06" db="EMBL/GenBank/DDBJ databases">
        <authorList>
            <person name="Zhirakovskaya E."/>
        </authorList>
    </citation>
    <scope>NUCLEOTIDE SEQUENCE</scope>
</reference>
<protein>
    <submittedName>
        <fullName evidence="2">Uncharacterized protein</fullName>
    </submittedName>
</protein>